<dbReference type="GO" id="GO:0016616">
    <property type="term" value="F:oxidoreductase activity, acting on the CH-OH group of donors, NAD or NADP as acceptor"/>
    <property type="evidence" value="ECO:0007669"/>
    <property type="project" value="TreeGrafter"/>
</dbReference>
<protein>
    <submittedName>
        <fullName evidence="6">Uncharacterized protein</fullName>
    </submittedName>
</protein>
<feature type="transmembrane region" description="Helical" evidence="5">
    <location>
        <begin position="20"/>
        <end position="39"/>
    </location>
</feature>
<dbReference type="InterPro" id="IPR002347">
    <property type="entry name" value="SDR_fam"/>
</dbReference>
<keyword evidence="5" id="KW-0472">Membrane</keyword>
<comment type="similarity">
    <text evidence="1 4">Belongs to the short-chain dehydrogenases/reductases (SDR) family.</text>
</comment>
<dbReference type="Gene3D" id="3.40.50.720">
    <property type="entry name" value="NAD(P)-binding Rossmann-like Domain"/>
    <property type="match status" value="1"/>
</dbReference>
<dbReference type="Pfam" id="PF00106">
    <property type="entry name" value="adh_short"/>
    <property type="match status" value="1"/>
</dbReference>
<dbReference type="AlphaFoldDB" id="A0A9W9I375"/>
<dbReference type="InterPro" id="IPR020904">
    <property type="entry name" value="Sc_DH/Rdtase_CS"/>
</dbReference>
<keyword evidence="3" id="KW-0560">Oxidoreductase</keyword>
<evidence type="ECO:0000313" key="7">
    <source>
        <dbReference type="Proteomes" id="UP001146351"/>
    </source>
</evidence>
<dbReference type="Proteomes" id="UP001146351">
    <property type="component" value="Unassembled WGS sequence"/>
</dbReference>
<dbReference type="OrthoDB" id="10253736at2759"/>
<sequence>MIQGQTAISFLGFSFSNLQYPLVTIILGAAIIAIFFYSLHLKVTELVLNNFQPTDPWIPEAELVLLTGGSSGIGKQLMSDLARQRIRIVMLDIQPPPFDLPDGVSFYKTDITSAEAIAAVATRIRDTHGDPTVLVSNAGVFHHGSILEKPEQEIRQTFDVNAIAPFLLLKEFLPALIRANRGHVITIASMASFVAVGEMVDYCCSKASMLAFYEGLRLELKYWYHALNVRTRLATVSFYIYMFPLEYIWLFLVDDSCSIVHPLWVETPMIKGFTDHRTIFGQSIMSPSTVSEAIIDHLVSRKSGPILLPRTLSLAGALRALPLWLQEYVRAYFSKVVRRVSDARAAGKVQERS</sequence>
<dbReference type="PANTHER" id="PTHR24322">
    <property type="entry name" value="PKSB"/>
    <property type="match status" value="1"/>
</dbReference>
<reference evidence="6" key="1">
    <citation type="submission" date="2022-11" db="EMBL/GenBank/DDBJ databases">
        <authorList>
            <person name="Petersen C."/>
        </authorList>
    </citation>
    <scope>NUCLEOTIDE SEQUENCE</scope>
    <source>
        <strain evidence="6">IBT 21917</strain>
    </source>
</reference>
<evidence type="ECO:0000313" key="6">
    <source>
        <dbReference type="EMBL" id="KAJ5165948.1"/>
    </source>
</evidence>
<evidence type="ECO:0000256" key="3">
    <source>
        <dbReference type="ARBA" id="ARBA00023002"/>
    </source>
</evidence>
<accession>A0A9W9I375</accession>
<evidence type="ECO:0000256" key="1">
    <source>
        <dbReference type="ARBA" id="ARBA00006484"/>
    </source>
</evidence>
<keyword evidence="2" id="KW-0521">NADP</keyword>
<proteinExistence type="inferred from homology"/>
<evidence type="ECO:0000256" key="4">
    <source>
        <dbReference type="RuleBase" id="RU000363"/>
    </source>
</evidence>
<gene>
    <name evidence="6" type="ORF">N7492_006244</name>
</gene>
<name>A0A9W9I375_9EURO</name>
<dbReference type="SUPFAM" id="SSF51735">
    <property type="entry name" value="NAD(P)-binding Rossmann-fold domains"/>
    <property type="match status" value="1"/>
</dbReference>
<reference evidence="6" key="2">
    <citation type="journal article" date="2023" name="IMA Fungus">
        <title>Comparative genomic study of the Penicillium genus elucidates a diverse pangenome and 15 lateral gene transfer events.</title>
        <authorList>
            <person name="Petersen C."/>
            <person name="Sorensen T."/>
            <person name="Nielsen M.R."/>
            <person name="Sondergaard T.E."/>
            <person name="Sorensen J.L."/>
            <person name="Fitzpatrick D.A."/>
            <person name="Frisvad J.C."/>
            <person name="Nielsen K.L."/>
        </authorList>
    </citation>
    <scope>NUCLEOTIDE SEQUENCE</scope>
    <source>
        <strain evidence="6">IBT 21917</strain>
    </source>
</reference>
<keyword evidence="5" id="KW-1133">Transmembrane helix</keyword>
<evidence type="ECO:0000256" key="2">
    <source>
        <dbReference type="ARBA" id="ARBA00022857"/>
    </source>
</evidence>
<dbReference type="PROSITE" id="PS00061">
    <property type="entry name" value="ADH_SHORT"/>
    <property type="match status" value="1"/>
</dbReference>
<dbReference type="PRINTS" id="PR00080">
    <property type="entry name" value="SDRFAMILY"/>
</dbReference>
<dbReference type="InterPro" id="IPR036291">
    <property type="entry name" value="NAD(P)-bd_dom_sf"/>
</dbReference>
<keyword evidence="5" id="KW-0812">Transmembrane</keyword>
<dbReference type="PANTHER" id="PTHR24322:SF736">
    <property type="entry name" value="RETINOL DEHYDROGENASE 10"/>
    <property type="match status" value="1"/>
</dbReference>
<evidence type="ECO:0000256" key="5">
    <source>
        <dbReference type="SAM" id="Phobius"/>
    </source>
</evidence>
<keyword evidence="7" id="KW-1185">Reference proteome</keyword>
<dbReference type="EMBL" id="JAPQKO010000004">
    <property type="protein sequence ID" value="KAJ5165948.1"/>
    <property type="molecule type" value="Genomic_DNA"/>
</dbReference>
<organism evidence="6 7">
    <name type="scientific">Penicillium capsulatum</name>
    <dbReference type="NCBI Taxonomy" id="69766"/>
    <lineage>
        <taxon>Eukaryota</taxon>
        <taxon>Fungi</taxon>
        <taxon>Dikarya</taxon>
        <taxon>Ascomycota</taxon>
        <taxon>Pezizomycotina</taxon>
        <taxon>Eurotiomycetes</taxon>
        <taxon>Eurotiomycetidae</taxon>
        <taxon>Eurotiales</taxon>
        <taxon>Aspergillaceae</taxon>
        <taxon>Penicillium</taxon>
    </lineage>
</organism>
<dbReference type="PRINTS" id="PR00081">
    <property type="entry name" value="GDHRDH"/>
</dbReference>
<comment type="caution">
    <text evidence="6">The sequence shown here is derived from an EMBL/GenBank/DDBJ whole genome shotgun (WGS) entry which is preliminary data.</text>
</comment>